<dbReference type="EC" id="2.4.1.21" evidence="7"/>
<keyword evidence="6 7" id="KW-0320">Glycogen biosynthesis</keyword>
<dbReference type="GO" id="GO:0009011">
    <property type="term" value="F:alpha-1,4-glucan glucosyltransferase (ADP-glucose donor) activity"/>
    <property type="evidence" value="ECO:0007669"/>
    <property type="project" value="UniProtKB-UniRule"/>
</dbReference>
<comment type="catalytic activity">
    <reaction evidence="1 7">
        <text>[(1-&gt;4)-alpha-D-glucosyl](n) + ADP-alpha-D-glucose = [(1-&gt;4)-alpha-D-glucosyl](n+1) + ADP + H(+)</text>
        <dbReference type="Rhea" id="RHEA:18189"/>
        <dbReference type="Rhea" id="RHEA-COMP:9584"/>
        <dbReference type="Rhea" id="RHEA-COMP:9587"/>
        <dbReference type="ChEBI" id="CHEBI:15378"/>
        <dbReference type="ChEBI" id="CHEBI:15444"/>
        <dbReference type="ChEBI" id="CHEBI:57498"/>
        <dbReference type="ChEBI" id="CHEBI:456216"/>
        <dbReference type="EC" id="2.4.1.21"/>
    </reaction>
</comment>
<accession>A0A2N5Z983</accession>
<comment type="function">
    <text evidence="2 7">Synthesizes alpha-1,4-glucan chains using ADP-glucose.</text>
</comment>
<dbReference type="GO" id="GO:0005978">
    <property type="term" value="P:glycogen biosynthetic process"/>
    <property type="evidence" value="ECO:0007669"/>
    <property type="project" value="UniProtKB-UniRule"/>
</dbReference>
<dbReference type="Proteomes" id="UP000234857">
    <property type="component" value="Unassembled WGS sequence"/>
</dbReference>
<evidence type="ECO:0000313" key="10">
    <source>
        <dbReference type="EMBL" id="PLX15241.1"/>
    </source>
</evidence>
<feature type="domain" description="Glycosyl transferase family 1" evidence="8">
    <location>
        <begin position="282"/>
        <end position="433"/>
    </location>
</feature>
<dbReference type="UniPathway" id="UPA00164"/>
<evidence type="ECO:0000256" key="6">
    <source>
        <dbReference type="ARBA" id="ARBA00023056"/>
    </source>
</evidence>
<gene>
    <name evidence="7" type="primary">glgA</name>
    <name evidence="10" type="ORF">C0601_13535</name>
</gene>
<dbReference type="PANTHER" id="PTHR45825">
    <property type="entry name" value="GRANULE-BOUND STARCH SYNTHASE 1, CHLOROPLASTIC/AMYLOPLASTIC"/>
    <property type="match status" value="1"/>
</dbReference>
<feature type="binding site" evidence="7">
    <location>
        <position position="15"/>
    </location>
    <ligand>
        <name>ADP-alpha-D-glucose</name>
        <dbReference type="ChEBI" id="CHEBI:57498"/>
    </ligand>
</feature>
<evidence type="ECO:0000259" key="9">
    <source>
        <dbReference type="Pfam" id="PF08323"/>
    </source>
</evidence>
<dbReference type="SUPFAM" id="SSF53756">
    <property type="entry name" value="UDP-Glycosyltransferase/glycogen phosphorylase"/>
    <property type="match status" value="1"/>
</dbReference>
<evidence type="ECO:0000313" key="11">
    <source>
        <dbReference type="Proteomes" id="UP000234857"/>
    </source>
</evidence>
<comment type="similarity">
    <text evidence="3 7">Belongs to the glycosyltransferase 1 family. Bacterial/plant glycogen synthase subfamily.</text>
</comment>
<dbReference type="Pfam" id="PF00534">
    <property type="entry name" value="Glycos_transf_1"/>
    <property type="match status" value="1"/>
</dbReference>
<dbReference type="Gene3D" id="3.40.50.2000">
    <property type="entry name" value="Glycogen Phosphorylase B"/>
    <property type="match status" value="2"/>
</dbReference>
<dbReference type="EMBL" id="PKTG01000144">
    <property type="protein sequence ID" value="PLX15241.1"/>
    <property type="molecule type" value="Genomic_DNA"/>
</dbReference>
<proteinExistence type="inferred from homology"/>
<evidence type="ECO:0000256" key="1">
    <source>
        <dbReference type="ARBA" id="ARBA00001478"/>
    </source>
</evidence>
<protein>
    <recommendedName>
        <fullName evidence="7">Glycogen synthase</fullName>
        <ecNumber evidence="7">2.4.1.21</ecNumber>
    </recommendedName>
    <alternativeName>
        <fullName evidence="7">Starch [bacterial glycogen] synthase</fullName>
    </alternativeName>
</protein>
<dbReference type="InterPro" id="IPR001296">
    <property type="entry name" value="Glyco_trans_1"/>
</dbReference>
<evidence type="ECO:0000256" key="2">
    <source>
        <dbReference type="ARBA" id="ARBA00002764"/>
    </source>
</evidence>
<dbReference type="AlphaFoldDB" id="A0A2N5Z983"/>
<evidence type="ECO:0000256" key="4">
    <source>
        <dbReference type="ARBA" id="ARBA00022676"/>
    </source>
</evidence>
<organism evidence="10 11">
    <name type="scientific">Muiribacterium halophilum</name>
    <dbReference type="NCBI Taxonomy" id="2053465"/>
    <lineage>
        <taxon>Bacteria</taxon>
        <taxon>Candidatus Muiribacteriota</taxon>
        <taxon>Candidatus Muiribacteriia</taxon>
        <taxon>Candidatus Muiribacteriales</taxon>
        <taxon>Candidatus Muiribacteriaceae</taxon>
        <taxon>Candidatus Muiribacterium</taxon>
    </lineage>
</organism>
<keyword evidence="5 7" id="KW-0808">Transferase</keyword>
<dbReference type="InterPro" id="IPR011835">
    <property type="entry name" value="GS/SS"/>
</dbReference>
<keyword evidence="4 7" id="KW-0328">Glycosyltransferase</keyword>
<name>A0A2N5Z983_MUIH1</name>
<feature type="domain" description="Starch synthase catalytic" evidence="9">
    <location>
        <begin position="2"/>
        <end position="231"/>
    </location>
</feature>
<sequence>MKIIHIASEINPFAKTGGLADVVGSLPASISRLGHKVVMFMPLYKQVSEKYSLEFHSDFPLHTSQGIKTVLIKKKVIDKDTTLYFIGEHSYFFRDVIYGDYVDNAERFSFFCRAVLAFIKKEDLSPQVIHCHDWQSALVPLYARQDRYFEKTCFGYTIHNLAYQGVFPYEKIHQISLDPSFFTPDKLEFYGKINFMKAGVIYSDFINTVSPTYRDETLTSKFGWGLEGLLDTRSKDYYGIVNGLDYTEWDPANDPDIFVKYDSLSLRKKEENRKKIMKKSNLLVRPGKALFVAITRLADQKGMDLLVHAVHKIAASGHSFILLGSGEKRYEDMFLHLEKTYKDKVRCYMKYDFAMAHKLYAAGDFFLMPSKFEPCGLSQLISFRYGNIPIVRKTGGLADTVENISENLSSGDGIVFEDYNTKSIDKAIEKAFEVYKSDSFDAIRKRIMLNDFSWERTAKKYISLYERYSNA</sequence>
<evidence type="ECO:0000256" key="5">
    <source>
        <dbReference type="ARBA" id="ARBA00022679"/>
    </source>
</evidence>
<dbReference type="PANTHER" id="PTHR45825:SF11">
    <property type="entry name" value="ALPHA AMYLASE DOMAIN-CONTAINING PROTEIN"/>
    <property type="match status" value="1"/>
</dbReference>
<dbReference type="HAMAP" id="MF_00484">
    <property type="entry name" value="Glycogen_synth"/>
    <property type="match status" value="1"/>
</dbReference>
<evidence type="ECO:0000256" key="7">
    <source>
        <dbReference type="HAMAP-Rule" id="MF_00484"/>
    </source>
</evidence>
<evidence type="ECO:0000256" key="3">
    <source>
        <dbReference type="ARBA" id="ARBA00010281"/>
    </source>
</evidence>
<dbReference type="Pfam" id="PF08323">
    <property type="entry name" value="Glyco_transf_5"/>
    <property type="match status" value="1"/>
</dbReference>
<comment type="caution">
    <text evidence="10">The sequence shown here is derived from an EMBL/GenBank/DDBJ whole genome shotgun (WGS) entry which is preliminary data.</text>
</comment>
<comment type="pathway">
    <text evidence="7">Glycan biosynthesis; glycogen biosynthesis.</text>
</comment>
<dbReference type="CDD" id="cd03791">
    <property type="entry name" value="GT5_Glycogen_synthase_DULL1-like"/>
    <property type="match status" value="1"/>
</dbReference>
<dbReference type="InterPro" id="IPR013534">
    <property type="entry name" value="Starch_synth_cat_dom"/>
</dbReference>
<reference evidence="10 11" key="1">
    <citation type="submission" date="2017-11" db="EMBL/GenBank/DDBJ databases">
        <title>Genome-resolved metagenomics identifies genetic mobility, metabolic interactions, and unexpected diversity in perchlorate-reducing communities.</title>
        <authorList>
            <person name="Barnum T.P."/>
            <person name="Figueroa I.A."/>
            <person name="Carlstrom C.I."/>
            <person name="Lucas L.N."/>
            <person name="Engelbrektson A.L."/>
            <person name="Coates J.D."/>
        </authorList>
    </citation>
    <scope>NUCLEOTIDE SEQUENCE [LARGE SCALE GENOMIC DNA]</scope>
    <source>
        <strain evidence="10">BM706</strain>
    </source>
</reference>
<dbReference type="NCBIfam" id="TIGR02095">
    <property type="entry name" value="glgA"/>
    <property type="match status" value="1"/>
</dbReference>
<evidence type="ECO:0000259" key="8">
    <source>
        <dbReference type="Pfam" id="PF00534"/>
    </source>
</evidence>
<dbReference type="GO" id="GO:0004373">
    <property type="term" value="F:alpha-1,4-glucan glucosyltransferase (UDP-glucose donor) activity"/>
    <property type="evidence" value="ECO:0007669"/>
    <property type="project" value="InterPro"/>
</dbReference>